<reference evidence="2" key="2">
    <citation type="submission" date="2024-10" db="UniProtKB">
        <authorList>
            <consortium name="EnsemblProtists"/>
        </authorList>
    </citation>
    <scope>IDENTIFICATION</scope>
</reference>
<dbReference type="RefSeq" id="XP_005776834.1">
    <property type="nucleotide sequence ID" value="XM_005776777.1"/>
</dbReference>
<proteinExistence type="predicted"/>
<feature type="compositionally biased region" description="Low complexity" evidence="1">
    <location>
        <begin position="121"/>
        <end position="132"/>
    </location>
</feature>
<dbReference type="HOGENOM" id="CLU_1424984_0_0_1"/>
<feature type="compositionally biased region" description="Low complexity" evidence="1">
    <location>
        <begin position="157"/>
        <end position="168"/>
    </location>
</feature>
<reference evidence="3" key="1">
    <citation type="journal article" date="2013" name="Nature">
        <title>Pan genome of the phytoplankton Emiliania underpins its global distribution.</title>
        <authorList>
            <person name="Read B.A."/>
            <person name="Kegel J."/>
            <person name="Klute M.J."/>
            <person name="Kuo A."/>
            <person name="Lefebvre S.C."/>
            <person name="Maumus F."/>
            <person name="Mayer C."/>
            <person name="Miller J."/>
            <person name="Monier A."/>
            <person name="Salamov A."/>
            <person name="Young J."/>
            <person name="Aguilar M."/>
            <person name="Claverie J.M."/>
            <person name="Frickenhaus S."/>
            <person name="Gonzalez K."/>
            <person name="Herman E.K."/>
            <person name="Lin Y.C."/>
            <person name="Napier J."/>
            <person name="Ogata H."/>
            <person name="Sarno A.F."/>
            <person name="Shmutz J."/>
            <person name="Schroeder D."/>
            <person name="de Vargas C."/>
            <person name="Verret F."/>
            <person name="von Dassow P."/>
            <person name="Valentin K."/>
            <person name="Van de Peer Y."/>
            <person name="Wheeler G."/>
            <person name="Dacks J.B."/>
            <person name="Delwiche C.F."/>
            <person name="Dyhrman S.T."/>
            <person name="Glockner G."/>
            <person name="John U."/>
            <person name="Richards T."/>
            <person name="Worden A.Z."/>
            <person name="Zhang X."/>
            <person name="Grigoriev I.V."/>
            <person name="Allen A.E."/>
            <person name="Bidle K."/>
            <person name="Borodovsky M."/>
            <person name="Bowler C."/>
            <person name="Brownlee C."/>
            <person name="Cock J.M."/>
            <person name="Elias M."/>
            <person name="Gladyshev V.N."/>
            <person name="Groth M."/>
            <person name="Guda C."/>
            <person name="Hadaegh A."/>
            <person name="Iglesias-Rodriguez M.D."/>
            <person name="Jenkins J."/>
            <person name="Jones B.M."/>
            <person name="Lawson T."/>
            <person name="Leese F."/>
            <person name="Lindquist E."/>
            <person name="Lobanov A."/>
            <person name="Lomsadze A."/>
            <person name="Malik S.B."/>
            <person name="Marsh M.E."/>
            <person name="Mackinder L."/>
            <person name="Mock T."/>
            <person name="Mueller-Roeber B."/>
            <person name="Pagarete A."/>
            <person name="Parker M."/>
            <person name="Probert I."/>
            <person name="Quesneville H."/>
            <person name="Raines C."/>
            <person name="Rensing S.A."/>
            <person name="Riano-Pachon D.M."/>
            <person name="Richier S."/>
            <person name="Rokitta S."/>
            <person name="Shiraiwa Y."/>
            <person name="Soanes D.M."/>
            <person name="van der Giezen M."/>
            <person name="Wahlund T.M."/>
            <person name="Williams B."/>
            <person name="Wilson W."/>
            <person name="Wolfe G."/>
            <person name="Wurch L.L."/>
        </authorList>
    </citation>
    <scope>NUCLEOTIDE SEQUENCE</scope>
</reference>
<dbReference type="Proteomes" id="UP000013827">
    <property type="component" value="Unassembled WGS sequence"/>
</dbReference>
<organism evidence="2 3">
    <name type="scientific">Emiliania huxleyi (strain CCMP1516)</name>
    <dbReference type="NCBI Taxonomy" id="280463"/>
    <lineage>
        <taxon>Eukaryota</taxon>
        <taxon>Haptista</taxon>
        <taxon>Haptophyta</taxon>
        <taxon>Prymnesiophyceae</taxon>
        <taxon>Isochrysidales</taxon>
        <taxon>Noelaerhabdaceae</taxon>
        <taxon>Emiliania</taxon>
    </lineage>
</organism>
<dbReference type="EnsemblProtists" id="EOD24405">
    <property type="protein sequence ID" value="EOD24405"/>
    <property type="gene ID" value="EMIHUDRAFT_238540"/>
</dbReference>
<dbReference type="GeneID" id="17269951"/>
<feature type="region of interest" description="Disordered" evidence="1">
    <location>
        <begin position="181"/>
        <end position="203"/>
    </location>
</feature>
<dbReference type="KEGG" id="ehx:EMIHUDRAFT_238540"/>
<evidence type="ECO:0000313" key="2">
    <source>
        <dbReference type="EnsemblProtists" id="EOD24405"/>
    </source>
</evidence>
<sequence length="203" mass="21392">MIDTFLVAKHTLLRGNYMRQLRVSPADNSVITTRPMDDTAVTNAWPADSIVAVESKSGLRFDVVLHPVCGVFPRRLHFAAVSAAAKPSILASLRAAATPLNGGSSGERAAPVSRPANPATASSRSCAESSSCHGRVPGHECPSPPRDAPAPSPPRDAPASTPGAAEEGVYTLAAAAAEAETDKAWWRSSSQVHEKQRIPPWKK</sequence>
<protein>
    <submittedName>
        <fullName evidence="2">Uncharacterized protein</fullName>
    </submittedName>
</protein>
<keyword evidence="3" id="KW-1185">Reference proteome</keyword>
<feature type="compositionally biased region" description="Pro residues" evidence="1">
    <location>
        <begin position="142"/>
        <end position="156"/>
    </location>
</feature>
<dbReference type="AlphaFoldDB" id="A0A0D3JLM0"/>
<feature type="region of interest" description="Disordered" evidence="1">
    <location>
        <begin position="100"/>
        <end position="168"/>
    </location>
</feature>
<accession>A0A0D3JLM0</accession>
<evidence type="ECO:0000313" key="3">
    <source>
        <dbReference type="Proteomes" id="UP000013827"/>
    </source>
</evidence>
<dbReference type="PaxDb" id="2903-EOD24405"/>
<evidence type="ECO:0000256" key="1">
    <source>
        <dbReference type="SAM" id="MobiDB-lite"/>
    </source>
</evidence>
<name>A0A0D3JLM0_EMIH1</name>